<proteinExistence type="predicted"/>
<gene>
    <name evidence="2" type="primary">X</name>
</gene>
<accession>A0A1D8FVG7</accession>
<organism evidence="2">
    <name type="scientific">Physostegia chlorotic mottle virus</name>
    <dbReference type="NCBI Taxonomy" id="1905830"/>
    <lineage>
        <taxon>Viruses</taxon>
        <taxon>Riboviria</taxon>
        <taxon>Orthornavirae</taxon>
        <taxon>Negarnaviricota</taxon>
        <taxon>Haploviricotina</taxon>
        <taxon>Monjiviricetes</taxon>
        <taxon>Mononegavirales</taxon>
        <taxon>Rhabdoviridae</taxon>
        <taxon>Betarhabdovirinae</taxon>
        <taxon>Alphanucleorhabdovirus</taxon>
        <taxon>Alphanucleorhabdovirus physostegiae</taxon>
    </lineage>
</organism>
<feature type="compositionally biased region" description="Polar residues" evidence="1">
    <location>
        <begin position="57"/>
        <end position="66"/>
    </location>
</feature>
<dbReference type="GeneID" id="65101814"/>
<evidence type="ECO:0000256" key="1">
    <source>
        <dbReference type="SAM" id="MobiDB-lite"/>
    </source>
</evidence>
<sequence length="101" mass="11896">MSASRNTTTAPDKPGNQGDEIFIEMCRMVDNLLSEKEKPDPINQSYPRQSQEDENQPSDTESTESWTYYDYTDHRYYPSYEDNDSDIYDLMYECNHGEWGN</sequence>
<feature type="region of interest" description="Disordered" evidence="1">
    <location>
        <begin position="1"/>
        <end position="20"/>
    </location>
</feature>
<protein>
    <submittedName>
        <fullName evidence="2">X protein</fullName>
    </submittedName>
</protein>
<evidence type="ECO:0000313" key="2">
    <source>
        <dbReference type="EMBL" id="AOT55657.1"/>
    </source>
</evidence>
<feature type="region of interest" description="Disordered" evidence="1">
    <location>
        <begin position="32"/>
        <end position="68"/>
    </location>
</feature>
<reference evidence="2" key="1">
    <citation type="submission" date="2016-07" db="EMBL/GenBank/DDBJ databases">
        <title>Characterization of a nucleorhabdovirus from Physostegia.</title>
        <authorList>
            <person name="Menzel W."/>
            <person name="Richert-Poeggeler K."/>
            <person name="Winter S."/>
            <person name="Knierim D."/>
        </authorList>
    </citation>
    <scope>NUCLEOTIDE SEQUENCE [LARGE SCALE GENOMIC DNA]</scope>
    <source>
        <strain evidence="2">PV-1182</strain>
    </source>
</reference>
<dbReference type="RefSeq" id="YP_010086597.1">
    <property type="nucleotide sequence ID" value="NC_055466.1"/>
</dbReference>
<dbReference type="EMBL" id="KX636164">
    <property type="protein sequence ID" value="AOT55657.1"/>
    <property type="molecule type" value="Viral_cRNA"/>
</dbReference>
<keyword evidence="3" id="KW-1185">Reference proteome</keyword>
<feature type="compositionally biased region" description="Polar residues" evidence="1">
    <location>
        <begin position="1"/>
        <end position="10"/>
    </location>
</feature>
<dbReference type="KEGG" id="vg:65101814"/>
<evidence type="ECO:0000313" key="3">
    <source>
        <dbReference type="Proteomes" id="UP000502018"/>
    </source>
</evidence>
<name>A0A1D8FVG7_9RHAB</name>
<dbReference type="Proteomes" id="UP000502018">
    <property type="component" value="Segment"/>
</dbReference>